<evidence type="ECO:0000256" key="6">
    <source>
        <dbReference type="SAM" id="Phobius"/>
    </source>
</evidence>
<geneLocation type="plasmid" evidence="7">
    <name>pSG3</name>
</geneLocation>
<evidence type="ECO:0008006" key="8">
    <source>
        <dbReference type="Google" id="ProtNLM"/>
    </source>
</evidence>
<evidence type="ECO:0000256" key="4">
    <source>
        <dbReference type="ARBA" id="ARBA00023054"/>
    </source>
</evidence>
<dbReference type="GO" id="GO:0016020">
    <property type="term" value="C:membrane"/>
    <property type="evidence" value="ECO:0007669"/>
    <property type="project" value="UniProtKB-SubCell"/>
</dbReference>
<keyword evidence="4" id="KW-0175">Coiled coil</keyword>
<dbReference type="RefSeq" id="WP_011279270.1">
    <property type="nucleotide sequence ID" value="NC_007186.1"/>
</dbReference>
<dbReference type="Pfam" id="PF07798">
    <property type="entry name" value="CCDC90-like"/>
    <property type="match status" value="1"/>
</dbReference>
<comment type="subcellular location">
    <subcellularLocation>
        <location evidence="1">Membrane</location>
    </subcellularLocation>
</comment>
<keyword evidence="3 6" id="KW-1133">Transmembrane helix</keyword>
<evidence type="ECO:0000256" key="5">
    <source>
        <dbReference type="ARBA" id="ARBA00023136"/>
    </source>
</evidence>
<accession>Q4LBS2</accession>
<name>Q4LBS2_SODGL</name>
<feature type="transmembrane region" description="Helical" evidence="6">
    <location>
        <begin position="159"/>
        <end position="182"/>
    </location>
</feature>
<proteinExistence type="predicted"/>
<dbReference type="EMBL" id="AJ868437">
    <property type="protein sequence ID" value="CAI59412.1"/>
    <property type="molecule type" value="Genomic_DNA"/>
</dbReference>
<evidence type="ECO:0000256" key="3">
    <source>
        <dbReference type="ARBA" id="ARBA00022989"/>
    </source>
</evidence>
<keyword evidence="5 6" id="KW-0472">Membrane</keyword>
<organism evidence="7">
    <name type="scientific">Sodalis glossinidius</name>
    <dbReference type="NCBI Taxonomy" id="63612"/>
    <lineage>
        <taxon>Bacteria</taxon>
        <taxon>Pseudomonadati</taxon>
        <taxon>Pseudomonadota</taxon>
        <taxon>Gammaproteobacteria</taxon>
        <taxon>Enterobacterales</taxon>
        <taxon>Bruguierivoracaceae</taxon>
        <taxon>Sodalis</taxon>
    </lineage>
</organism>
<dbReference type="AlphaFoldDB" id="Q4LBS2"/>
<reference evidence="7" key="1">
    <citation type="journal article" date="2005" name="J. Bacteriol.">
        <title>Extrachromosomal DNA of the symbiont Sodalis glossinidius.</title>
        <authorList>
            <person name="Darby A.C."/>
            <person name="Lagnel J."/>
            <person name="Matthew C.Z."/>
            <person name="Bourtzis K."/>
            <person name="Maudlin I."/>
            <person name="Welburn S.C."/>
        </authorList>
    </citation>
    <scope>NUCLEOTIDE SEQUENCE [LARGE SCALE GENOMIC DNA]</scope>
    <source>
        <plasmid evidence="7">pSG3</plasmid>
    </source>
</reference>
<keyword evidence="7" id="KW-0614">Plasmid</keyword>
<keyword evidence="2 6" id="KW-0812">Transmembrane</keyword>
<gene>
    <name evidence="7" type="ORF">pSG3.21</name>
</gene>
<evidence type="ECO:0000256" key="2">
    <source>
        <dbReference type="ARBA" id="ARBA00022692"/>
    </source>
</evidence>
<evidence type="ECO:0000313" key="7">
    <source>
        <dbReference type="EMBL" id="CAI59412.1"/>
    </source>
</evidence>
<dbReference type="Gene3D" id="1.20.5.340">
    <property type="match status" value="1"/>
</dbReference>
<sequence length="185" mass="20316">MGQVAFDTQEFVEMLENAGLPKDQARAISIAVRKSHEVADVATRRDLEDAKKDIGARFDKVDAQIAEVRKDLSAEIAEARKDTATRFEKVESQIQSQSEKTDAKIAEVRKDLAFDIADARKEAAARADKTDAQIALIRKEQAADIALVRKDMEVLTNGLLIKLTKVMLGCVGLASAIVTIAVKFF</sequence>
<evidence type="ECO:0000256" key="1">
    <source>
        <dbReference type="ARBA" id="ARBA00004370"/>
    </source>
</evidence>
<dbReference type="InterPro" id="IPR024461">
    <property type="entry name" value="CCDC90-like"/>
</dbReference>
<protein>
    <recommendedName>
        <fullName evidence="8">DUF1640 domain-containing protein</fullName>
    </recommendedName>
</protein>